<dbReference type="OrthoDB" id="9811314at2"/>
<keyword evidence="3" id="KW-1185">Reference proteome</keyword>
<dbReference type="GO" id="GO:0046872">
    <property type="term" value="F:metal ion binding"/>
    <property type="evidence" value="ECO:0007669"/>
    <property type="project" value="InterPro"/>
</dbReference>
<accession>A0A2P1NIZ6</accession>
<evidence type="ECO:0000313" key="3">
    <source>
        <dbReference type="Proteomes" id="UP000241829"/>
    </source>
</evidence>
<reference evidence="3" key="1">
    <citation type="submission" date="2018-03" db="EMBL/GenBank/DDBJ databases">
        <title>Genome sequencing of Melaminivora sp. strain SC2-7.</title>
        <authorList>
            <person name="Kim S.-J."/>
            <person name="Heo J."/>
            <person name="Ahn J.-H."/>
            <person name="Kwon S.-W."/>
        </authorList>
    </citation>
    <scope>NUCLEOTIDE SEQUENCE [LARGE SCALE GENOMIC DNA]</scope>
    <source>
        <strain evidence="3">SC2-7</strain>
    </source>
</reference>
<gene>
    <name evidence="2" type="ORF">C7H73_04825</name>
</gene>
<dbReference type="Pfam" id="PF05193">
    <property type="entry name" value="Peptidase_M16_C"/>
    <property type="match status" value="1"/>
</dbReference>
<dbReference type="SUPFAM" id="SSF63411">
    <property type="entry name" value="LuxS/MPP-like metallohydrolase"/>
    <property type="match status" value="2"/>
</dbReference>
<proteinExistence type="predicted"/>
<dbReference type="InterPro" id="IPR011249">
    <property type="entry name" value="Metalloenz_LuxS/M16"/>
</dbReference>
<organism evidence="2 3">
    <name type="scientific">Pulveribacter suum</name>
    <dbReference type="NCBI Taxonomy" id="2116657"/>
    <lineage>
        <taxon>Bacteria</taxon>
        <taxon>Pseudomonadati</taxon>
        <taxon>Pseudomonadota</taxon>
        <taxon>Betaproteobacteria</taxon>
        <taxon>Burkholderiales</taxon>
        <taxon>Comamonadaceae</taxon>
        <taxon>Pulveribacter</taxon>
    </lineage>
</organism>
<dbReference type="EMBL" id="CP027792">
    <property type="protein sequence ID" value="AVP57049.1"/>
    <property type="molecule type" value="Genomic_DNA"/>
</dbReference>
<dbReference type="PANTHER" id="PTHR11851:SF224">
    <property type="entry name" value="PROCESSING PROTEASE"/>
    <property type="match status" value="1"/>
</dbReference>
<sequence length="459" mass="48978">MSLLKTIKTIAARACLVSAGAIFYTQSAWALLPIEHWSEPSGARVWLVQSPAIPMVDVQVDFDAGTRRDPAAQAGLASAFALMSSKGVLAGAASEPALDENDLGEAWADLGASFDAGAERDGLAFSLRSLTEADLLERAARLAARQLGQPSLPTAVWQRERARWQASIREADTRPGTVAGKAFGQAVFGSHPYGQFATAQTLSAIEVADLQAYQSRYLQACRARVSIVGAVTRAQAQGLVQTLLSRLPAGDAAACAPLPPVPEVQPLAQPVQEDIPFASAQAHVLIGQPGFVRRDPDFLALLVGNHILGGGGFTSRLTNEVREKRGLTYGVYSQFSPGLNAGAFAIGLQTRPDQAAQAVQLTREVLERFVAEGPTEAELRAAKDNLVGGFALRIDSNRKLLGNVVNIAWNDLPLDYLEYWTDRVEAITVADIRAAMQRKLQPARMVTVIVGAQQPGAKP</sequence>
<dbReference type="RefSeq" id="WP_106845606.1">
    <property type="nucleotide sequence ID" value="NZ_CP027792.1"/>
</dbReference>
<name>A0A2P1NIZ6_9BURK</name>
<feature type="domain" description="Peptidase M16 C-terminal" evidence="1">
    <location>
        <begin position="205"/>
        <end position="386"/>
    </location>
</feature>
<dbReference type="InterPro" id="IPR007863">
    <property type="entry name" value="Peptidase_M16_C"/>
</dbReference>
<dbReference type="InterPro" id="IPR050361">
    <property type="entry name" value="MPP/UQCRC_Complex"/>
</dbReference>
<protein>
    <submittedName>
        <fullName evidence="2">Peptidase M16</fullName>
    </submittedName>
</protein>
<dbReference type="AlphaFoldDB" id="A0A2P1NIZ6"/>
<dbReference type="PANTHER" id="PTHR11851">
    <property type="entry name" value="METALLOPROTEASE"/>
    <property type="match status" value="1"/>
</dbReference>
<evidence type="ECO:0000259" key="1">
    <source>
        <dbReference type="Pfam" id="PF05193"/>
    </source>
</evidence>
<evidence type="ECO:0000313" key="2">
    <source>
        <dbReference type="EMBL" id="AVP57049.1"/>
    </source>
</evidence>
<dbReference type="KEGG" id="melm:C7H73_04825"/>
<dbReference type="Proteomes" id="UP000241829">
    <property type="component" value="Chromosome"/>
</dbReference>
<dbReference type="Gene3D" id="3.30.830.10">
    <property type="entry name" value="Metalloenzyme, LuxS/M16 peptidase-like"/>
    <property type="match status" value="2"/>
</dbReference>